<gene>
    <name evidence="2" type="ORF">UFOVP1247_50</name>
    <name evidence="1" type="ORF">UFOVP970_90</name>
</gene>
<proteinExistence type="predicted"/>
<dbReference type="EMBL" id="LR796916">
    <property type="protein sequence ID" value="CAB4174882.1"/>
    <property type="molecule type" value="Genomic_DNA"/>
</dbReference>
<reference evidence="1" key="1">
    <citation type="submission" date="2020-05" db="EMBL/GenBank/DDBJ databases">
        <authorList>
            <person name="Chiriac C."/>
            <person name="Salcher M."/>
            <person name="Ghai R."/>
            <person name="Kavagutti S V."/>
        </authorList>
    </citation>
    <scope>NUCLEOTIDE SEQUENCE</scope>
</reference>
<organism evidence="1">
    <name type="scientific">uncultured Caudovirales phage</name>
    <dbReference type="NCBI Taxonomy" id="2100421"/>
    <lineage>
        <taxon>Viruses</taxon>
        <taxon>Duplodnaviria</taxon>
        <taxon>Heunggongvirae</taxon>
        <taxon>Uroviricota</taxon>
        <taxon>Caudoviricetes</taxon>
        <taxon>Peduoviridae</taxon>
        <taxon>Maltschvirus</taxon>
        <taxon>Maltschvirus maltsch</taxon>
    </lineage>
</organism>
<evidence type="ECO:0000313" key="1">
    <source>
        <dbReference type="EMBL" id="CAB4174882.1"/>
    </source>
</evidence>
<protein>
    <submittedName>
        <fullName evidence="1">Uncharacterized protein</fullName>
    </submittedName>
</protein>
<name>A0A6J5PUL4_9CAUD</name>
<sequence length="63" mass="7622">MEEQIERTLDQYYDWNRPEIKDLQILEESPEFGILCIRWRAMHKTITVKSILQDNKLLLTTLT</sequence>
<dbReference type="EMBL" id="LR797195">
    <property type="protein sequence ID" value="CAB4193278.1"/>
    <property type="molecule type" value="Genomic_DNA"/>
</dbReference>
<accession>A0A6J5PUL4</accession>
<evidence type="ECO:0000313" key="2">
    <source>
        <dbReference type="EMBL" id="CAB4193278.1"/>
    </source>
</evidence>